<evidence type="ECO:0000313" key="2">
    <source>
        <dbReference type="EMBL" id="KDN62722.1"/>
    </source>
</evidence>
<feature type="region of interest" description="Disordered" evidence="1">
    <location>
        <begin position="35"/>
        <end position="54"/>
    </location>
</feature>
<evidence type="ECO:0000313" key="3">
    <source>
        <dbReference type="Proteomes" id="UP000027238"/>
    </source>
</evidence>
<feature type="compositionally biased region" description="Low complexity" evidence="1">
    <location>
        <begin position="39"/>
        <end position="50"/>
    </location>
</feature>
<feature type="compositionally biased region" description="Pro residues" evidence="1">
    <location>
        <begin position="248"/>
        <end position="265"/>
    </location>
</feature>
<protein>
    <submittedName>
        <fullName evidence="2">Uncharacterized protein</fullName>
    </submittedName>
</protein>
<dbReference type="STRING" id="1173701.A0A066X1B9"/>
<feature type="compositionally biased region" description="Low complexity" evidence="1">
    <location>
        <begin position="229"/>
        <end position="247"/>
    </location>
</feature>
<dbReference type="EMBL" id="JMSE01001303">
    <property type="protein sequence ID" value="KDN62722.1"/>
    <property type="molecule type" value="Genomic_DNA"/>
</dbReference>
<dbReference type="Proteomes" id="UP000027238">
    <property type="component" value="Unassembled WGS sequence"/>
</dbReference>
<reference evidence="3" key="1">
    <citation type="journal article" date="2014" name="Genome Announc.">
        <title>Draft genome sequence of Colletotrichum sublineola, a destructive pathogen of cultivated sorghum.</title>
        <authorList>
            <person name="Baroncelli R."/>
            <person name="Sanz-Martin J.M."/>
            <person name="Rech G.E."/>
            <person name="Sukno S.A."/>
            <person name="Thon M.R."/>
        </authorList>
    </citation>
    <scope>NUCLEOTIDE SEQUENCE [LARGE SCALE GENOMIC DNA]</scope>
    <source>
        <strain evidence="3">TX430BB</strain>
    </source>
</reference>
<evidence type="ECO:0000256" key="1">
    <source>
        <dbReference type="SAM" id="MobiDB-lite"/>
    </source>
</evidence>
<feature type="region of interest" description="Disordered" evidence="1">
    <location>
        <begin position="212"/>
        <end position="266"/>
    </location>
</feature>
<comment type="caution">
    <text evidence="2">The sequence shown here is derived from an EMBL/GenBank/DDBJ whole genome shotgun (WGS) entry which is preliminary data.</text>
</comment>
<gene>
    <name evidence="2" type="ORF">CSUB01_06531</name>
</gene>
<name>A0A066X1B9_COLSU</name>
<proteinExistence type="predicted"/>
<sequence length="336" mass="36124">MSVRAAGPLAMTTFPEPTVSRNLVLVAKSRGVRERGQCASSASGSASPAPTMHRARPLTHGRSFLAATRSPSIIISDFISVPGPAPTQSSTPASRIVSPKRAASLDLVLVNDVSINCGSRGERQPRVRSIHRRNGLTIGLRSPSGAGEARLTEMGRQYLLWFHAQPITLFDGDKFLPSLSSIDPEVILALQALVPRFPPGVFDFSSILPTASRHPPNQLTPKRGTTVYGASSSPNPSKAASSGARRGPTPPLTSLPRLRPPPPPGRALRLRLRHVRRMVTVHFIQQSFESLSWTAGWVVFFLDVIEKTAALEAPDPVVARRVVVIGTIHLRHGTAS</sequence>
<dbReference type="OrthoDB" id="2219495at2759"/>
<organism evidence="2 3">
    <name type="scientific">Colletotrichum sublineola</name>
    <name type="common">Sorghum anthracnose fungus</name>
    <dbReference type="NCBI Taxonomy" id="1173701"/>
    <lineage>
        <taxon>Eukaryota</taxon>
        <taxon>Fungi</taxon>
        <taxon>Dikarya</taxon>
        <taxon>Ascomycota</taxon>
        <taxon>Pezizomycotina</taxon>
        <taxon>Sordariomycetes</taxon>
        <taxon>Hypocreomycetidae</taxon>
        <taxon>Glomerellales</taxon>
        <taxon>Glomerellaceae</taxon>
        <taxon>Colletotrichum</taxon>
        <taxon>Colletotrichum graminicola species complex</taxon>
    </lineage>
</organism>
<dbReference type="AlphaFoldDB" id="A0A066X1B9"/>
<accession>A0A066X1B9</accession>
<keyword evidence="3" id="KW-1185">Reference proteome</keyword>
<dbReference type="HOGENOM" id="CLU_826418_0_0_1"/>